<protein>
    <submittedName>
        <fullName evidence="2">NADH dehydrogenase subunit 6</fullName>
    </submittedName>
</protein>
<evidence type="ECO:0000256" key="1">
    <source>
        <dbReference type="SAM" id="Phobius"/>
    </source>
</evidence>
<keyword evidence="2" id="KW-0496">Mitochondrion</keyword>
<organism evidence="2">
    <name type="scientific">Schistosoma mekongi</name>
    <name type="common">Parasitic worm</name>
    <dbReference type="NCBI Taxonomy" id="38744"/>
    <lineage>
        <taxon>Eukaryota</taxon>
        <taxon>Metazoa</taxon>
        <taxon>Spiralia</taxon>
        <taxon>Lophotrochozoa</taxon>
        <taxon>Platyhelminthes</taxon>
        <taxon>Trematoda</taxon>
        <taxon>Digenea</taxon>
        <taxon>Strigeidida</taxon>
        <taxon>Schistosomatoidea</taxon>
        <taxon>Schistosomatidae</taxon>
        <taxon>Schistosoma</taxon>
    </lineage>
</organism>
<evidence type="ECO:0000313" key="2">
    <source>
        <dbReference type="EMBL" id="AAG12189.2"/>
    </source>
</evidence>
<reference evidence="2" key="1">
    <citation type="journal article" date="2000" name="Mol. Biol. Evol.">
        <title>Phylogenies inferred from mitochondrial gene orders-a cautionary tale from the parasitic flatworms.</title>
        <authorList>
            <person name="Le T.H."/>
            <person name="Blair D."/>
            <person name="Agatsuma T."/>
            <person name="Humair P.F."/>
            <person name="Campbell N.J."/>
            <person name="Iwagami M."/>
            <person name="Littlewood D.T."/>
            <person name="Peacock B."/>
            <person name="Johnston D.A."/>
            <person name="Bartley J."/>
            <person name="Rollinson D."/>
            <person name="Herniou E.A."/>
            <person name="Zarlenga D.S."/>
            <person name="McManus D.P."/>
        </authorList>
    </citation>
    <scope>NUCLEOTIDE SEQUENCE</scope>
    <source>
        <strain evidence="2">Khong Island</strain>
    </source>
</reference>
<proteinExistence type="predicted"/>
<feature type="transmembrane region" description="Helical" evidence="1">
    <location>
        <begin position="124"/>
        <end position="145"/>
    </location>
</feature>
<sequence>MVVTLFCIVYFICLYGFTFCSSSLSRVFLIVISSLSVGVVIFYSTGFSWYFLLFILVYFGGVYILFVYVSMMLPNSGISNLSFSYISFLLVFFFFFFCFFFLDYSFFGVCLVEYSYYLCSDYESVVYVFYCMMLVFGMIMVNLMVSSVSEYSR</sequence>
<feature type="transmembrane region" description="Helical" evidence="1">
    <location>
        <begin position="26"/>
        <end position="43"/>
    </location>
</feature>
<gene>
    <name evidence="2" type="primary">nad6</name>
</gene>
<name>Q9B8U2_SCHME</name>
<feature type="transmembrane region" description="Helical" evidence="1">
    <location>
        <begin position="85"/>
        <end position="112"/>
    </location>
</feature>
<geneLocation type="mitochondrion" evidence="2"/>
<keyword evidence="1" id="KW-0472">Membrane</keyword>
<dbReference type="AlphaFoldDB" id="Q9B8U2"/>
<accession>Q9B8U2</accession>
<keyword evidence="1" id="KW-1133">Transmembrane helix</keyword>
<dbReference type="EMBL" id="AF217449">
    <property type="protein sequence ID" value="AAG12189.2"/>
    <property type="molecule type" value="Genomic_DNA"/>
</dbReference>
<feature type="transmembrane region" description="Helical" evidence="1">
    <location>
        <begin position="50"/>
        <end position="73"/>
    </location>
</feature>
<keyword evidence="1" id="KW-0812">Transmembrane</keyword>